<protein>
    <recommendedName>
        <fullName evidence="3">STAS domain-containing protein</fullName>
    </recommendedName>
</protein>
<reference evidence="1 2" key="1">
    <citation type="submission" date="2015-09" db="EMBL/GenBank/DDBJ databases">
        <title>Sorangium comparison.</title>
        <authorList>
            <person name="Zaburannyi N."/>
            <person name="Bunk B."/>
            <person name="Overmann J."/>
            <person name="Mueller R."/>
        </authorList>
    </citation>
    <scope>NUCLEOTIDE SEQUENCE [LARGE SCALE GENOMIC DNA]</scope>
    <source>
        <strain evidence="1 2">So ce836</strain>
    </source>
</reference>
<sequence length="129" mass="14013">MEGRLSSLKVESVVTDSFGIEPSLREDTLSVKLTGTGDMAAAAPLGSYFRTLQAEVIRLSVSAVEFDVRALYFLNSSCLKAFISFICGLAGQGLKCKIQFLTDAKLGWQRRSLTALERMSPELVSIADT</sequence>
<dbReference type="AlphaFoldDB" id="A0A4P2QVW8"/>
<gene>
    <name evidence="1" type="ORF">SOCE836_067640</name>
</gene>
<dbReference type="Proteomes" id="UP000295497">
    <property type="component" value="Chromosome"/>
</dbReference>
<evidence type="ECO:0000313" key="1">
    <source>
        <dbReference type="EMBL" id="AUX34589.1"/>
    </source>
</evidence>
<evidence type="ECO:0000313" key="2">
    <source>
        <dbReference type="Proteomes" id="UP000295497"/>
    </source>
</evidence>
<evidence type="ECO:0008006" key="3">
    <source>
        <dbReference type="Google" id="ProtNLM"/>
    </source>
</evidence>
<name>A0A4P2QVW8_SORCE</name>
<proteinExistence type="predicted"/>
<dbReference type="EMBL" id="CP012672">
    <property type="protein sequence ID" value="AUX34589.1"/>
    <property type="molecule type" value="Genomic_DNA"/>
</dbReference>
<accession>A0A4P2QVW8</accession>
<organism evidence="1 2">
    <name type="scientific">Sorangium cellulosum</name>
    <name type="common">Polyangium cellulosum</name>
    <dbReference type="NCBI Taxonomy" id="56"/>
    <lineage>
        <taxon>Bacteria</taxon>
        <taxon>Pseudomonadati</taxon>
        <taxon>Myxococcota</taxon>
        <taxon>Polyangia</taxon>
        <taxon>Polyangiales</taxon>
        <taxon>Polyangiaceae</taxon>
        <taxon>Sorangium</taxon>
    </lineage>
</organism>